<evidence type="ECO:0000256" key="5">
    <source>
        <dbReference type="RuleBase" id="RU366006"/>
    </source>
</evidence>
<sequence>MSGTALAVFAERFPIAGGFTISRGSKTEAEVVTVQLSQDGKTGWGECVPYARYGERIDQTIGAITALEMEIAGGLTRLQLQSRLPPGAARNGLDCAMWDLEAKLAGRSVADLLGRSTPAEIVTAFTISLDTPQRMAAAAAKAEQWSLLKLKLGGEGDIERLMAVRRAVPNKRIIVDANEAWSAHNLPENLDACQRTRIELVEQPLPADQDQILADIVSPVAICADESAHVGSGLARIEARYQAINIKLDKTGGLTEALALMAVARGQGMKVMLGCMVCTSLSIEPLTLLAADADWCDLDGPFLLERDRPGGFDCVDGRLVVDSGKLWGISS</sequence>
<dbReference type="InterPro" id="IPR034593">
    <property type="entry name" value="DgoD-like"/>
</dbReference>
<evidence type="ECO:0000313" key="8">
    <source>
        <dbReference type="Proteomes" id="UP001222118"/>
    </source>
</evidence>
<accession>A0ABY7YXZ6</accession>
<dbReference type="SUPFAM" id="SSF54826">
    <property type="entry name" value="Enolase N-terminal domain-like"/>
    <property type="match status" value="1"/>
</dbReference>
<keyword evidence="2 5" id="KW-0479">Metal-binding</keyword>
<dbReference type="SUPFAM" id="SSF51604">
    <property type="entry name" value="Enolase C-terminal domain-like"/>
    <property type="match status" value="1"/>
</dbReference>
<protein>
    <recommendedName>
        <fullName evidence="5">Dipeptide epimerase</fullName>
        <ecNumber evidence="5">5.1.1.-</ecNumber>
    </recommendedName>
</protein>
<comment type="cofactor">
    <cofactor evidence="5">
        <name>Mg(2+)</name>
        <dbReference type="ChEBI" id="CHEBI:18420"/>
    </cofactor>
    <text evidence="5">Binds 1 Mg(2+) ion per subunit.</text>
</comment>
<gene>
    <name evidence="7" type="ORF">PSQ90_02020</name>
</gene>
<dbReference type="InterPro" id="IPR013342">
    <property type="entry name" value="Mandelate_racemase_C"/>
</dbReference>
<dbReference type="EC" id="5.1.1.-" evidence="5"/>
<keyword evidence="4 5" id="KW-0413">Isomerase</keyword>
<dbReference type="Pfam" id="PF13378">
    <property type="entry name" value="MR_MLE_C"/>
    <property type="match status" value="1"/>
</dbReference>
<dbReference type="InterPro" id="IPR034603">
    <property type="entry name" value="Dipeptide_epimerase"/>
</dbReference>
<dbReference type="CDD" id="cd03319">
    <property type="entry name" value="L-Ala-DL-Glu_epimerase"/>
    <property type="match status" value="1"/>
</dbReference>
<dbReference type="SFLD" id="SFLDG00180">
    <property type="entry name" value="muconate_cycloisomerase"/>
    <property type="match status" value="1"/>
</dbReference>
<evidence type="ECO:0000313" key="7">
    <source>
        <dbReference type="EMBL" id="WDR06263.1"/>
    </source>
</evidence>
<organism evidence="7 8">
    <name type="scientific">Devosia rhodophyticola</name>
    <dbReference type="NCBI Taxonomy" id="3026423"/>
    <lineage>
        <taxon>Bacteria</taxon>
        <taxon>Pseudomonadati</taxon>
        <taxon>Pseudomonadota</taxon>
        <taxon>Alphaproteobacteria</taxon>
        <taxon>Hyphomicrobiales</taxon>
        <taxon>Devosiaceae</taxon>
        <taxon>Devosia</taxon>
    </lineage>
</organism>
<dbReference type="RefSeq" id="WP_282211777.1">
    <property type="nucleotide sequence ID" value="NZ_CP118247.1"/>
</dbReference>
<name>A0ABY7YXZ6_9HYPH</name>
<dbReference type="EMBL" id="CP118247">
    <property type="protein sequence ID" value="WDR06263.1"/>
    <property type="molecule type" value="Genomic_DNA"/>
</dbReference>
<dbReference type="Proteomes" id="UP001222118">
    <property type="component" value="Chromosome"/>
</dbReference>
<dbReference type="InterPro" id="IPR013341">
    <property type="entry name" value="Mandelate_racemase_N_dom"/>
</dbReference>
<reference evidence="7 8" key="1">
    <citation type="submission" date="2023-02" db="EMBL/GenBank/DDBJ databases">
        <title>Devosia chondri sp. nov., isolated from the phycosphere of marine algae.</title>
        <authorList>
            <person name="Kim J.M."/>
            <person name="Lee J.K."/>
            <person name="Choi B.J."/>
            <person name="Bayburt H."/>
            <person name="Jeon C.O."/>
        </authorList>
    </citation>
    <scope>NUCLEOTIDE SEQUENCE [LARGE SCALE GENOMIC DNA]</scope>
    <source>
        <strain evidence="7 8">G2-5</strain>
    </source>
</reference>
<feature type="domain" description="Mandelate racemase/muconate lactonizing enzyme C-terminal" evidence="6">
    <location>
        <begin position="132"/>
        <end position="223"/>
    </location>
</feature>
<evidence type="ECO:0000259" key="6">
    <source>
        <dbReference type="SMART" id="SM00922"/>
    </source>
</evidence>
<dbReference type="InterPro" id="IPR029017">
    <property type="entry name" value="Enolase-like_N"/>
</dbReference>
<dbReference type="SFLD" id="SFLDS00001">
    <property type="entry name" value="Enolase"/>
    <property type="match status" value="1"/>
</dbReference>
<dbReference type="PANTHER" id="PTHR48080">
    <property type="entry name" value="D-GALACTONATE DEHYDRATASE-RELATED"/>
    <property type="match status" value="1"/>
</dbReference>
<dbReference type="PANTHER" id="PTHR48080:SF3">
    <property type="entry name" value="ENOLASE SUPERFAMILY MEMBER DDB_G0284701"/>
    <property type="match status" value="1"/>
</dbReference>
<keyword evidence="3 5" id="KW-0460">Magnesium</keyword>
<dbReference type="Pfam" id="PF02746">
    <property type="entry name" value="MR_MLE_N"/>
    <property type="match status" value="1"/>
</dbReference>
<dbReference type="Gene3D" id="3.30.390.10">
    <property type="entry name" value="Enolase-like, N-terminal domain"/>
    <property type="match status" value="1"/>
</dbReference>
<dbReference type="SFLD" id="SFLDF00010">
    <property type="entry name" value="dipeptide_epimerase"/>
    <property type="match status" value="1"/>
</dbReference>
<proteinExistence type="inferred from homology"/>
<evidence type="ECO:0000256" key="2">
    <source>
        <dbReference type="ARBA" id="ARBA00022723"/>
    </source>
</evidence>
<dbReference type="Gene3D" id="3.20.20.120">
    <property type="entry name" value="Enolase-like C-terminal domain"/>
    <property type="match status" value="1"/>
</dbReference>
<comment type="similarity">
    <text evidence="1 5">Belongs to the mandelate racemase/muconate lactonizing enzyme family.</text>
</comment>
<evidence type="ECO:0000256" key="3">
    <source>
        <dbReference type="ARBA" id="ARBA00022842"/>
    </source>
</evidence>
<evidence type="ECO:0000256" key="1">
    <source>
        <dbReference type="ARBA" id="ARBA00008031"/>
    </source>
</evidence>
<keyword evidence="8" id="KW-1185">Reference proteome</keyword>
<dbReference type="InterPro" id="IPR036849">
    <property type="entry name" value="Enolase-like_C_sf"/>
</dbReference>
<evidence type="ECO:0000256" key="4">
    <source>
        <dbReference type="ARBA" id="ARBA00023235"/>
    </source>
</evidence>
<dbReference type="SMART" id="SM00922">
    <property type="entry name" value="MR_MLE"/>
    <property type="match status" value="1"/>
</dbReference>
<dbReference type="NCBIfam" id="NF042940">
    <property type="entry name" value="racemase_DgcA"/>
    <property type="match status" value="1"/>
</dbReference>
<dbReference type="InterPro" id="IPR029065">
    <property type="entry name" value="Enolase_C-like"/>
</dbReference>